<dbReference type="Pfam" id="PF04616">
    <property type="entry name" value="Glyco_hydro_43"/>
    <property type="match status" value="1"/>
</dbReference>
<dbReference type="InterPro" id="IPR000772">
    <property type="entry name" value="Ricin_B_lectin"/>
</dbReference>
<dbReference type="EMBL" id="NMUQ01000001">
    <property type="protein sequence ID" value="OXM17097.1"/>
    <property type="molecule type" value="Genomic_DNA"/>
</dbReference>
<keyword evidence="3 4" id="KW-0326">Glycosidase</keyword>
<evidence type="ECO:0000313" key="8">
    <source>
        <dbReference type="Proteomes" id="UP000215145"/>
    </source>
</evidence>
<evidence type="ECO:0000256" key="3">
    <source>
        <dbReference type="ARBA" id="ARBA00023295"/>
    </source>
</evidence>
<dbReference type="PANTHER" id="PTHR22925">
    <property type="entry name" value="GLYCOSYL HYDROLASE 43 FAMILY MEMBER"/>
    <property type="match status" value="1"/>
</dbReference>
<dbReference type="CDD" id="cd18823">
    <property type="entry name" value="GH43_RcAra43A-like"/>
    <property type="match status" value="1"/>
</dbReference>
<dbReference type="Pfam" id="PF14200">
    <property type="entry name" value="RicinB_lectin_2"/>
    <property type="match status" value="2"/>
</dbReference>
<evidence type="ECO:0000256" key="4">
    <source>
        <dbReference type="RuleBase" id="RU361187"/>
    </source>
</evidence>
<dbReference type="Gene3D" id="2.80.10.50">
    <property type="match status" value="1"/>
</dbReference>
<evidence type="ECO:0000256" key="2">
    <source>
        <dbReference type="ARBA" id="ARBA00022801"/>
    </source>
</evidence>
<evidence type="ECO:0000259" key="6">
    <source>
        <dbReference type="Pfam" id="PF14200"/>
    </source>
</evidence>
<keyword evidence="2 4" id="KW-0378">Hydrolase</keyword>
<evidence type="ECO:0000256" key="5">
    <source>
        <dbReference type="SAM" id="SignalP"/>
    </source>
</evidence>
<organism evidence="7 8">
    <name type="scientific">Paenibacillus herberti</name>
    <dbReference type="NCBI Taxonomy" id="1619309"/>
    <lineage>
        <taxon>Bacteria</taxon>
        <taxon>Bacillati</taxon>
        <taxon>Bacillota</taxon>
        <taxon>Bacilli</taxon>
        <taxon>Bacillales</taxon>
        <taxon>Paenibacillaceae</taxon>
        <taxon>Paenibacillus</taxon>
    </lineage>
</organism>
<dbReference type="OrthoDB" id="273314at2"/>
<dbReference type="InterPro" id="IPR006710">
    <property type="entry name" value="Glyco_hydro_43"/>
</dbReference>
<name>A0A229P4W5_9BACL</name>
<dbReference type="SUPFAM" id="SSF75005">
    <property type="entry name" value="Arabinanase/levansucrase/invertase"/>
    <property type="match status" value="1"/>
</dbReference>
<keyword evidence="8" id="KW-1185">Reference proteome</keyword>
<dbReference type="InterPro" id="IPR023296">
    <property type="entry name" value="Glyco_hydro_beta-prop_sf"/>
</dbReference>
<evidence type="ECO:0000256" key="1">
    <source>
        <dbReference type="ARBA" id="ARBA00009865"/>
    </source>
</evidence>
<dbReference type="Proteomes" id="UP000215145">
    <property type="component" value="Unassembled WGS sequence"/>
</dbReference>
<comment type="similarity">
    <text evidence="1 4">Belongs to the glycosyl hydrolase 43 family.</text>
</comment>
<protein>
    <recommendedName>
        <fullName evidence="6">Ricin B lectin domain-containing protein</fullName>
    </recommendedName>
</protein>
<dbReference type="GO" id="GO:0005975">
    <property type="term" value="P:carbohydrate metabolic process"/>
    <property type="evidence" value="ECO:0007669"/>
    <property type="project" value="InterPro"/>
</dbReference>
<dbReference type="AlphaFoldDB" id="A0A229P4W5"/>
<feature type="chain" id="PRO_5013189406" description="Ricin B lectin domain-containing protein" evidence="5">
    <location>
        <begin position="36"/>
        <end position="515"/>
    </location>
</feature>
<evidence type="ECO:0000313" key="7">
    <source>
        <dbReference type="EMBL" id="OXM17097.1"/>
    </source>
</evidence>
<comment type="caution">
    <text evidence="7">The sequence shown here is derived from an EMBL/GenBank/DDBJ whole genome shotgun (WGS) entry which is preliminary data.</text>
</comment>
<dbReference type="InterPro" id="IPR035992">
    <property type="entry name" value="Ricin_B-like_lectins"/>
</dbReference>
<dbReference type="SUPFAM" id="SSF50370">
    <property type="entry name" value="Ricin B-like lectins"/>
    <property type="match status" value="1"/>
</dbReference>
<sequence length="515" mass="56130">MMIANQFRMSKRLLFFVTGFLVVCSMMIFARPAQAAPVNIVNNADWYDTDGNAIWAQGGFIMKKDTTYYWYGMNFEIPYTKKVNLYTSTDLKNWTKQTNTTIPQSIVDFSTINTKLDAIGDTTTGRFNEEQWVGRPVVAYNSQISKYVMLIEWGNGDGNGRGKLTFFTSDTPEGPFQYQKYIAMPGGYKMGDLGSIFTDSDGSTYITYTIDHIYTNGGLQISKLTSDYLDIAEVIQTFVSTGPYKEATTLFKRDSKYIMLASTTNGWGSSQTWCYSASSLNGTWANPYVCATSPNSGNSFDTQADQVLTVVGTSGTSYIYIGDRWNGRFGGSTGVGRNQWYPLTFNSNGAPTINGHTNWTLDAAAGTWSAPAPVDVTKTYSISNRWPGKALGIVGGSTANYSKLEQRAYSGAAGQSWKFIDAGGGYYNIRNVNSGLNLTLGGSTTDGTQVAQYAPSTATSQQFSVVPVGGGYFKLVNRGSGKVLGNAGDGSDGAIIVQETDTNQWSQNFNFTVLP</sequence>
<feature type="domain" description="Ricin B lectin" evidence="6">
    <location>
        <begin position="376"/>
        <end position="453"/>
    </location>
</feature>
<feature type="domain" description="Ricin B lectin" evidence="6">
    <location>
        <begin position="460"/>
        <end position="511"/>
    </location>
</feature>
<reference evidence="7 8" key="1">
    <citation type="submission" date="2017-07" db="EMBL/GenBank/DDBJ databases">
        <title>Paenibacillus herberti R33 genome sequencing and assembly.</title>
        <authorList>
            <person name="Su W."/>
        </authorList>
    </citation>
    <scope>NUCLEOTIDE SEQUENCE [LARGE SCALE GENOMIC DNA]</scope>
    <source>
        <strain evidence="7 8">R33</strain>
    </source>
</reference>
<dbReference type="GO" id="GO:0004553">
    <property type="term" value="F:hydrolase activity, hydrolyzing O-glycosyl compounds"/>
    <property type="evidence" value="ECO:0007669"/>
    <property type="project" value="InterPro"/>
</dbReference>
<dbReference type="PANTHER" id="PTHR22925:SF3">
    <property type="entry name" value="GLYCOSYL HYDROLASE FAMILY PROTEIN 43"/>
    <property type="match status" value="1"/>
</dbReference>
<feature type="signal peptide" evidence="5">
    <location>
        <begin position="1"/>
        <end position="35"/>
    </location>
</feature>
<dbReference type="Gene3D" id="2.115.10.20">
    <property type="entry name" value="Glycosyl hydrolase domain, family 43"/>
    <property type="match status" value="1"/>
</dbReference>
<gene>
    <name evidence="7" type="ORF">CGZ75_10865</name>
</gene>
<proteinExistence type="inferred from homology"/>
<keyword evidence="5" id="KW-0732">Signal</keyword>
<dbReference type="RefSeq" id="WP_089524174.1">
    <property type="nucleotide sequence ID" value="NZ_NMUQ01000001.1"/>
</dbReference>
<accession>A0A229P4W5</accession>